<evidence type="ECO:0000259" key="3">
    <source>
        <dbReference type="Pfam" id="PF18962"/>
    </source>
</evidence>
<gene>
    <name evidence="4" type="ORF">ACFQ0S_02290</name>
</gene>
<feature type="chain" id="PRO_5046479376" evidence="2">
    <location>
        <begin position="22"/>
        <end position="336"/>
    </location>
</feature>
<keyword evidence="1 2" id="KW-0732">Signal</keyword>
<dbReference type="InterPro" id="IPR026444">
    <property type="entry name" value="Secre_tail"/>
</dbReference>
<comment type="caution">
    <text evidence="4">The sequence shown here is derived from an EMBL/GenBank/DDBJ whole genome shotgun (WGS) entry which is preliminary data.</text>
</comment>
<reference evidence="5" key="1">
    <citation type="journal article" date="2019" name="Int. J. Syst. Evol. Microbiol.">
        <title>The Global Catalogue of Microorganisms (GCM) 10K type strain sequencing project: providing services to taxonomists for standard genome sequencing and annotation.</title>
        <authorList>
            <consortium name="The Broad Institute Genomics Platform"/>
            <consortium name="The Broad Institute Genome Sequencing Center for Infectious Disease"/>
            <person name="Wu L."/>
            <person name="Ma J."/>
        </authorList>
    </citation>
    <scope>NUCLEOTIDE SEQUENCE [LARGE SCALE GENOMIC DNA]</scope>
    <source>
        <strain evidence="5">CECT 7649</strain>
    </source>
</reference>
<dbReference type="EMBL" id="JBHTIZ010000005">
    <property type="protein sequence ID" value="MFD0983296.1"/>
    <property type="molecule type" value="Genomic_DNA"/>
</dbReference>
<dbReference type="Proteomes" id="UP001597051">
    <property type="component" value="Unassembled WGS sequence"/>
</dbReference>
<dbReference type="Gene3D" id="2.60.120.200">
    <property type="match status" value="1"/>
</dbReference>
<dbReference type="SUPFAM" id="SSF49899">
    <property type="entry name" value="Concanavalin A-like lectins/glucanases"/>
    <property type="match status" value="1"/>
</dbReference>
<feature type="domain" description="Secretion system C-terminal sorting" evidence="3">
    <location>
        <begin position="259"/>
        <end position="334"/>
    </location>
</feature>
<proteinExistence type="predicted"/>
<evidence type="ECO:0000256" key="1">
    <source>
        <dbReference type="ARBA" id="ARBA00022729"/>
    </source>
</evidence>
<evidence type="ECO:0000313" key="4">
    <source>
        <dbReference type="EMBL" id="MFD0983296.1"/>
    </source>
</evidence>
<evidence type="ECO:0000256" key="2">
    <source>
        <dbReference type="SAM" id="SignalP"/>
    </source>
</evidence>
<keyword evidence="5" id="KW-1185">Reference proteome</keyword>
<dbReference type="Pfam" id="PF18962">
    <property type="entry name" value="Por_Secre_tail"/>
    <property type="match status" value="1"/>
</dbReference>
<dbReference type="RefSeq" id="WP_379752789.1">
    <property type="nucleotide sequence ID" value="NZ_JBHSYB010000002.1"/>
</dbReference>
<accession>A0ABW3IZ19</accession>
<dbReference type="InterPro" id="IPR013320">
    <property type="entry name" value="ConA-like_dom_sf"/>
</dbReference>
<dbReference type="PANTHER" id="PTHR47635">
    <property type="entry name" value="CUB DOMAIN-CONTAINING PROTEIN"/>
    <property type="match status" value="1"/>
</dbReference>
<feature type="signal peptide" evidence="2">
    <location>
        <begin position="1"/>
        <end position="21"/>
    </location>
</feature>
<dbReference type="NCBIfam" id="TIGR04183">
    <property type="entry name" value="Por_Secre_tail"/>
    <property type="match status" value="1"/>
</dbReference>
<organism evidence="4 5">
    <name type="scientific">Flavobacterium myungsuense</name>
    <dbReference type="NCBI Taxonomy" id="651823"/>
    <lineage>
        <taxon>Bacteria</taxon>
        <taxon>Pseudomonadati</taxon>
        <taxon>Bacteroidota</taxon>
        <taxon>Flavobacteriia</taxon>
        <taxon>Flavobacteriales</taxon>
        <taxon>Flavobacteriaceae</taxon>
        <taxon>Flavobacterium</taxon>
    </lineage>
</organism>
<protein>
    <submittedName>
        <fullName evidence="4">LamG-like jellyroll fold domain-containing protein</fullName>
    </submittedName>
</protein>
<sequence>MKNKLLLFAIGFTLTAQMINAQVPSYVPNNGLVGYWPFNGNANDNTGNVNNGTVNGATLTSDRFGNANSAYSFNGLTSGILIPYSTIMSSLVDNFSVSFWIKNNLPLNHLGAHIWHRQDGCFDFAINGNNKITSQKQGITNILTSNVILQNTWTSVIYTKSGNEYKVYINGALDNSTINNITLINVINDPLKIGYASPGGNGGSYRFNGDLDDFIIYNRPLTQDEITSLYYSENSCQSLVINTGVLSFNPPTYNNTVTIYPNPANDQITIDCGNLANVSGWNIKIFNTLSQEVFSGAMNQQQYTIPLNTWGGQGVYFVKIYDASNNLMNTKKIILQ</sequence>
<dbReference type="PANTHER" id="PTHR47635:SF2">
    <property type="entry name" value="LAMG-LIKE JELLYROLL FOLD DOMAIN-CONTAINING PROTEIN"/>
    <property type="match status" value="1"/>
</dbReference>
<evidence type="ECO:0000313" key="5">
    <source>
        <dbReference type="Proteomes" id="UP001597051"/>
    </source>
</evidence>
<name>A0ABW3IZ19_9FLAO</name>
<dbReference type="Pfam" id="PF13385">
    <property type="entry name" value="Laminin_G_3"/>
    <property type="match status" value="1"/>
</dbReference>